<dbReference type="InterPro" id="IPR017969">
    <property type="entry name" value="Heavy-metal-associated_CS"/>
</dbReference>
<keyword evidence="15 16" id="KW-0472">Membrane</keyword>
<dbReference type="InterPro" id="IPR023214">
    <property type="entry name" value="HAD_sf"/>
</dbReference>
<evidence type="ECO:0000256" key="11">
    <source>
        <dbReference type="ARBA" id="ARBA00022967"/>
    </source>
</evidence>
<dbReference type="InterPro" id="IPR027256">
    <property type="entry name" value="P-typ_ATPase_IB"/>
</dbReference>
<feature type="domain" description="HMA" evidence="18">
    <location>
        <begin position="84"/>
        <end position="150"/>
    </location>
</feature>
<dbReference type="NCBIfam" id="TIGR01525">
    <property type="entry name" value="ATPase-IB_hvy"/>
    <property type="match status" value="1"/>
</dbReference>
<keyword evidence="5 16" id="KW-0479">Metal-binding</keyword>
<dbReference type="EMBL" id="CASHTH010003133">
    <property type="protein sequence ID" value="CAI8040778.1"/>
    <property type="molecule type" value="Genomic_DNA"/>
</dbReference>
<dbReference type="GO" id="GO:0005802">
    <property type="term" value="C:trans-Golgi network"/>
    <property type="evidence" value="ECO:0007669"/>
    <property type="project" value="UniProtKB-ARBA"/>
</dbReference>
<feature type="domain" description="HMA" evidence="18">
    <location>
        <begin position="179"/>
        <end position="245"/>
    </location>
</feature>
<keyword evidence="8" id="KW-0187">Copper transport</keyword>
<keyword evidence="12 16" id="KW-1133">Transmembrane helix</keyword>
<dbReference type="GO" id="GO:0016887">
    <property type="term" value="F:ATP hydrolysis activity"/>
    <property type="evidence" value="ECO:0007669"/>
    <property type="project" value="InterPro"/>
</dbReference>
<dbReference type="InterPro" id="IPR023298">
    <property type="entry name" value="ATPase_P-typ_TM_dom_sf"/>
</dbReference>
<dbReference type="PANTHER" id="PTHR43520:SF8">
    <property type="entry name" value="P-TYPE CU(+) TRANSPORTER"/>
    <property type="match status" value="1"/>
</dbReference>
<dbReference type="NCBIfam" id="TIGR00003">
    <property type="entry name" value="copper ion binding protein"/>
    <property type="match status" value="4"/>
</dbReference>
<dbReference type="GO" id="GO:0140581">
    <property type="term" value="F:P-type monovalent copper transporter activity"/>
    <property type="evidence" value="ECO:0007669"/>
    <property type="project" value="UniProtKB-EC"/>
</dbReference>
<keyword evidence="9 16" id="KW-0067">ATP-binding</keyword>
<evidence type="ECO:0000259" key="18">
    <source>
        <dbReference type="PROSITE" id="PS50846"/>
    </source>
</evidence>
<feature type="compositionally biased region" description="Basic residues" evidence="17">
    <location>
        <begin position="388"/>
        <end position="397"/>
    </location>
</feature>
<evidence type="ECO:0000256" key="6">
    <source>
        <dbReference type="ARBA" id="ARBA00022737"/>
    </source>
</evidence>
<dbReference type="Pfam" id="PF00403">
    <property type="entry name" value="HMA"/>
    <property type="match status" value="5"/>
</dbReference>
<dbReference type="FunFam" id="2.70.150.10:FF:000002">
    <property type="entry name" value="Copper-transporting ATPase 1, putative"/>
    <property type="match status" value="1"/>
</dbReference>
<evidence type="ECO:0000256" key="5">
    <source>
        <dbReference type="ARBA" id="ARBA00022723"/>
    </source>
</evidence>
<feature type="transmembrane region" description="Helical" evidence="16">
    <location>
        <begin position="901"/>
        <end position="920"/>
    </location>
</feature>
<dbReference type="Gene3D" id="3.40.1110.10">
    <property type="entry name" value="Calcium-transporting ATPase, cytoplasmic domain N"/>
    <property type="match status" value="1"/>
</dbReference>
<evidence type="ECO:0000256" key="1">
    <source>
        <dbReference type="ARBA" id="ARBA00004166"/>
    </source>
</evidence>
<dbReference type="FunFam" id="3.30.70.100:FF:000001">
    <property type="entry name" value="ATPase copper transporting beta"/>
    <property type="match status" value="5"/>
</dbReference>
<dbReference type="SUPFAM" id="SSF55008">
    <property type="entry name" value="HMA, heavy metal-associated domain"/>
    <property type="match status" value="5"/>
</dbReference>
<evidence type="ECO:0000256" key="7">
    <source>
        <dbReference type="ARBA" id="ARBA00022741"/>
    </source>
</evidence>
<feature type="domain" description="HMA" evidence="18">
    <location>
        <begin position="508"/>
        <end position="574"/>
    </location>
</feature>
<keyword evidence="14" id="KW-0406">Ion transport</keyword>
<dbReference type="Gene3D" id="2.70.150.10">
    <property type="entry name" value="Calcium-transporting ATPase, cytoplasmic transduction domain A"/>
    <property type="match status" value="1"/>
</dbReference>
<accession>A0AA35X0H3</accession>
<comment type="caution">
    <text evidence="19">The sequence shown here is derived from an EMBL/GenBank/DDBJ whole genome shotgun (WGS) entry which is preliminary data.</text>
</comment>
<evidence type="ECO:0000256" key="13">
    <source>
        <dbReference type="ARBA" id="ARBA00023008"/>
    </source>
</evidence>
<feature type="domain" description="HMA" evidence="18">
    <location>
        <begin position="431"/>
        <end position="497"/>
    </location>
</feature>
<name>A0AA35X0H3_GEOBA</name>
<feature type="transmembrane region" description="Helical" evidence="16">
    <location>
        <begin position="620"/>
        <end position="645"/>
    </location>
</feature>
<keyword evidence="20" id="KW-1185">Reference proteome</keyword>
<proteinExistence type="inferred from homology"/>
<evidence type="ECO:0000256" key="12">
    <source>
        <dbReference type="ARBA" id="ARBA00022989"/>
    </source>
</evidence>
<dbReference type="AlphaFoldDB" id="A0AA35X0H3"/>
<feature type="transmembrane region" description="Helical" evidence="16">
    <location>
        <begin position="596"/>
        <end position="614"/>
    </location>
</feature>
<evidence type="ECO:0000256" key="17">
    <source>
        <dbReference type="SAM" id="MobiDB-lite"/>
    </source>
</evidence>
<dbReference type="InterPro" id="IPR006121">
    <property type="entry name" value="HMA_dom"/>
</dbReference>
<evidence type="ECO:0000313" key="20">
    <source>
        <dbReference type="Proteomes" id="UP001174909"/>
    </source>
</evidence>
<keyword evidence="6" id="KW-0677">Repeat</keyword>
<evidence type="ECO:0000256" key="8">
    <source>
        <dbReference type="ARBA" id="ARBA00022796"/>
    </source>
</evidence>
<dbReference type="InterPro" id="IPR036163">
    <property type="entry name" value="HMA_dom_sf"/>
</dbReference>
<evidence type="ECO:0000313" key="19">
    <source>
        <dbReference type="EMBL" id="CAI8040778.1"/>
    </source>
</evidence>
<keyword evidence="3" id="KW-0813">Transport</keyword>
<dbReference type="InterPro" id="IPR008250">
    <property type="entry name" value="ATPase_P-typ_transduc_dom_A_sf"/>
</dbReference>
<reference evidence="19" key="1">
    <citation type="submission" date="2023-03" db="EMBL/GenBank/DDBJ databases">
        <authorList>
            <person name="Steffen K."/>
            <person name="Cardenas P."/>
        </authorList>
    </citation>
    <scope>NUCLEOTIDE SEQUENCE</scope>
</reference>
<evidence type="ECO:0000256" key="16">
    <source>
        <dbReference type="RuleBase" id="RU362081"/>
    </source>
</evidence>
<dbReference type="EC" id="7.2.2.8" evidence="2"/>
<dbReference type="GO" id="GO:0043682">
    <property type="term" value="F:P-type divalent copper transporter activity"/>
    <property type="evidence" value="ECO:0007669"/>
    <property type="project" value="TreeGrafter"/>
</dbReference>
<keyword evidence="10" id="KW-0460">Magnesium</keyword>
<sequence>MEEEACLVVYCPSGGGRKPSLVLSPDLLGTKTRTEPDNERLSLVSKSCAPSAVTDFRSKVVTSLSSSAAAPDAYVSQPLSTRHAVCLASVEGMVCHSCVQLIETTISKERGVQGVRVSLQGKEAMVEFDPTQTTPQTLVSAIDDMGFEARHISTHTSEALGTSVSVPFRNETGAGMGMERAVVGIEGMVCQSCVSNISSNLGKMEGVKNISVSLSDKNASITYDRGLLSVEQLRGAIEELGFGASCEEMSTGAGGEEGDGGEGVKKCFVRIEGMTCHSCVNLIESVVGDLGGVVSVTVTLATKEGVVEYREGQVGTEEIRSAIEDTGFDVVAISATSSDLPPPVDAATATVVGSAASTVVDSVLSSDSEGADSDNPLLSPDKQGLTQSKKKRTKRSGKQLLPSVQFRKSSPARGGGSEVVVLSDGSDSTKKKAVVKVTGMSCSSCVAKIERHLGKMDGIHSVLVALLSEKADVQYAADRISPDRIVAEIQALGFGAQLISETDIYQEGQLDLAITGMTCSSCVHLIERTLTQTPGIERAVVTLATGRGRVDFDPSVIGPRDIIKLVEDAGFEAKSVAKSLVQTDFDNSSTIRRWRWTFVVTAVFAVPAVLLAFIPSGVHWTIIIPGVTIRDLLLFLISTFVQIVGGRQFYVSGYKSVRHGAANMDVLIALGTTIAYVYSVCALFTAAVITHSPTKTFFETPPMLLAFVSLGRYLEHIAKGKTSEALAKLVSLQATEARLITTQEKDREREEMISVELVQRGDKLRVLPGEKIPVDAIVLSGSSSIDESLITGEPMPVSKATGDTVIGGSLNQNGVLQLKATHVGTETMLSQIVRLVEEAQTSKAPIQRLADRIAAVFVPAIVSLALITFIAWAIVVGVASHDPQCKSESERPAHCYYISEAFVHAMAVLLISCPCALGLATPTAVMVGTGVGAQNGILIKGGESLETAHKVTTVVFDKTGTLSVGKPEVTQVIVFVSDSLCSSKLFTAIVGVAESHSEHPLGGAVVNFARRSLGRG</sequence>
<keyword evidence="13" id="KW-0186">Copper</keyword>
<comment type="similarity">
    <text evidence="16">Belongs to the cation transport ATPase (P-type) (TC 3.A.3) family. Type IB subfamily.</text>
</comment>
<feature type="region of interest" description="Disordered" evidence="17">
    <location>
        <begin position="365"/>
        <end position="399"/>
    </location>
</feature>
<dbReference type="PROSITE" id="PS50846">
    <property type="entry name" value="HMA_2"/>
    <property type="match status" value="5"/>
</dbReference>
<dbReference type="InterPro" id="IPR006122">
    <property type="entry name" value="HMA_Cu_ion-bd"/>
</dbReference>
<dbReference type="GO" id="GO:0055070">
    <property type="term" value="P:copper ion homeostasis"/>
    <property type="evidence" value="ECO:0007669"/>
    <property type="project" value="TreeGrafter"/>
</dbReference>
<dbReference type="Pfam" id="PF00122">
    <property type="entry name" value="E1-E2_ATPase"/>
    <property type="match status" value="1"/>
</dbReference>
<dbReference type="GO" id="GO:0005524">
    <property type="term" value="F:ATP binding"/>
    <property type="evidence" value="ECO:0007669"/>
    <property type="project" value="UniProtKB-UniRule"/>
</dbReference>
<dbReference type="SUPFAM" id="SSF81660">
    <property type="entry name" value="Metal cation-transporting ATPase, ATP-binding domain N"/>
    <property type="match status" value="1"/>
</dbReference>
<dbReference type="InterPro" id="IPR001757">
    <property type="entry name" value="P_typ_ATPase"/>
</dbReference>
<evidence type="ECO:0000256" key="10">
    <source>
        <dbReference type="ARBA" id="ARBA00022842"/>
    </source>
</evidence>
<dbReference type="GO" id="GO:0016020">
    <property type="term" value="C:membrane"/>
    <property type="evidence" value="ECO:0007669"/>
    <property type="project" value="UniProtKB-SubCell"/>
</dbReference>
<keyword evidence="7 16" id="KW-0547">Nucleotide-binding</keyword>
<feature type="transmembrane region" description="Helical" evidence="16">
    <location>
        <begin position="666"/>
        <end position="690"/>
    </location>
</feature>
<dbReference type="SUPFAM" id="SSF81653">
    <property type="entry name" value="Calcium ATPase, transduction domain A"/>
    <property type="match status" value="1"/>
</dbReference>
<comment type="subcellular location">
    <subcellularLocation>
        <location evidence="1">Golgi apparatus</location>
        <location evidence="1">trans-Golgi network membrane</location>
        <topology evidence="1">Multi-pass membrane protein</topology>
    </subcellularLocation>
    <subcellularLocation>
        <location evidence="16">Membrane</location>
    </subcellularLocation>
</comment>
<feature type="domain" description="HMA" evidence="18">
    <location>
        <begin position="265"/>
        <end position="331"/>
    </location>
</feature>
<dbReference type="GO" id="GO:0005507">
    <property type="term" value="F:copper ion binding"/>
    <property type="evidence" value="ECO:0007669"/>
    <property type="project" value="InterPro"/>
</dbReference>
<gene>
    <name evidence="19" type="ORF">GBAR_LOCUS22677</name>
</gene>
<dbReference type="SUPFAM" id="SSF81665">
    <property type="entry name" value="Calcium ATPase, transmembrane domain M"/>
    <property type="match status" value="1"/>
</dbReference>
<evidence type="ECO:0000256" key="15">
    <source>
        <dbReference type="ARBA" id="ARBA00023136"/>
    </source>
</evidence>
<feature type="transmembrane region" description="Helical" evidence="16">
    <location>
        <begin position="853"/>
        <end position="881"/>
    </location>
</feature>
<dbReference type="PANTHER" id="PTHR43520">
    <property type="entry name" value="ATP7, ISOFORM B"/>
    <property type="match status" value="1"/>
</dbReference>
<evidence type="ECO:0000256" key="14">
    <source>
        <dbReference type="ARBA" id="ARBA00023065"/>
    </source>
</evidence>
<dbReference type="NCBIfam" id="TIGR01494">
    <property type="entry name" value="ATPase_P-type"/>
    <property type="match status" value="1"/>
</dbReference>
<evidence type="ECO:0000256" key="2">
    <source>
        <dbReference type="ARBA" id="ARBA00012517"/>
    </source>
</evidence>
<organism evidence="19 20">
    <name type="scientific">Geodia barretti</name>
    <name type="common">Barrett's horny sponge</name>
    <dbReference type="NCBI Taxonomy" id="519541"/>
    <lineage>
        <taxon>Eukaryota</taxon>
        <taxon>Metazoa</taxon>
        <taxon>Porifera</taxon>
        <taxon>Demospongiae</taxon>
        <taxon>Heteroscleromorpha</taxon>
        <taxon>Tetractinellida</taxon>
        <taxon>Astrophorina</taxon>
        <taxon>Geodiidae</taxon>
        <taxon>Geodia</taxon>
    </lineage>
</organism>
<evidence type="ECO:0000256" key="4">
    <source>
        <dbReference type="ARBA" id="ARBA00022692"/>
    </source>
</evidence>
<dbReference type="PROSITE" id="PS01047">
    <property type="entry name" value="HMA_1"/>
    <property type="match status" value="5"/>
</dbReference>
<dbReference type="Proteomes" id="UP001174909">
    <property type="component" value="Unassembled WGS sequence"/>
</dbReference>
<dbReference type="PRINTS" id="PR00942">
    <property type="entry name" value="CUATPASEI"/>
</dbReference>
<dbReference type="Gene3D" id="3.30.70.100">
    <property type="match status" value="5"/>
</dbReference>
<keyword evidence="11" id="KW-1278">Translocase</keyword>
<dbReference type="InterPro" id="IPR023299">
    <property type="entry name" value="ATPase_P-typ_cyto_dom_N"/>
</dbReference>
<evidence type="ECO:0000256" key="9">
    <source>
        <dbReference type="ARBA" id="ARBA00022840"/>
    </source>
</evidence>
<dbReference type="InterPro" id="IPR059000">
    <property type="entry name" value="ATPase_P-type_domA"/>
</dbReference>
<protein>
    <recommendedName>
        <fullName evidence="2">P-type Cu(+) transporter</fullName>
        <ecNumber evidence="2">7.2.2.8</ecNumber>
    </recommendedName>
</protein>
<keyword evidence="4 16" id="KW-0812">Transmembrane</keyword>
<dbReference type="CDD" id="cd00371">
    <property type="entry name" value="HMA"/>
    <property type="match status" value="5"/>
</dbReference>
<evidence type="ECO:0000256" key="3">
    <source>
        <dbReference type="ARBA" id="ARBA00022448"/>
    </source>
</evidence>
<dbReference type="Gene3D" id="3.40.50.1000">
    <property type="entry name" value="HAD superfamily/HAD-like"/>
    <property type="match status" value="1"/>
</dbReference>